<dbReference type="Gene3D" id="1.10.3540.10">
    <property type="entry name" value="uncharacterized protein from magnetospirillum magneticum domain"/>
    <property type="match status" value="1"/>
</dbReference>
<name>A0A8B6MAT2_METTU</name>
<keyword evidence="2" id="KW-1185">Reference proteome</keyword>
<gene>
    <name evidence="1" type="ORF">MPC4_320016</name>
</gene>
<sequence>MLHTLRNVGRFDLGGYALGEKIADLVDVDTPLWKAGMRYKADITGGSLKLSESRRIADLLLRRIDAEGWKDAIAKRNILQARTPTTARRLTQLIRGRLETMGPELWVLVRDGRGSVATHALLAAAVKHSPLLGDFMIMVVGEQYRRFGAALSNKMFDEYLDGCRERDPEMPHWTESTRARLRSSVFQMLAQAGYIDDTKNLNLKTVHVADEVLAYLKANREGYVLRCIRVSP</sequence>
<proteinExistence type="predicted"/>
<organism evidence="1 2">
    <name type="scientific">Methylocella tundrae</name>
    <dbReference type="NCBI Taxonomy" id="227605"/>
    <lineage>
        <taxon>Bacteria</taxon>
        <taxon>Pseudomonadati</taxon>
        <taxon>Pseudomonadota</taxon>
        <taxon>Alphaproteobacteria</taxon>
        <taxon>Hyphomicrobiales</taxon>
        <taxon>Beijerinckiaceae</taxon>
        <taxon>Methylocella</taxon>
    </lineage>
</organism>
<dbReference type="Proteomes" id="UP000485880">
    <property type="component" value="Unassembled WGS sequence"/>
</dbReference>
<dbReference type="AlphaFoldDB" id="A0A8B6MAT2"/>
<dbReference type="EMBL" id="CABFMQ020000090">
    <property type="protein sequence ID" value="VTZ51184.1"/>
    <property type="molecule type" value="Genomic_DNA"/>
</dbReference>
<dbReference type="RefSeq" id="WP_210253654.1">
    <property type="nucleotide sequence ID" value="NZ_CABFMQ020000090.1"/>
</dbReference>
<dbReference type="InterPro" id="IPR023137">
    <property type="entry name" value="BrxA_sf"/>
</dbReference>
<dbReference type="Pfam" id="PF08849">
    <property type="entry name" value="BrxA"/>
    <property type="match status" value="1"/>
</dbReference>
<dbReference type="InterPro" id="IPR014948">
    <property type="entry name" value="BrxA"/>
</dbReference>
<evidence type="ECO:0000313" key="1">
    <source>
        <dbReference type="EMBL" id="VTZ51184.1"/>
    </source>
</evidence>
<reference evidence="1 2" key="1">
    <citation type="submission" date="2019-05" db="EMBL/GenBank/DDBJ databases">
        <authorList>
            <person name="Farhan Ul Haque M."/>
        </authorList>
    </citation>
    <scope>NUCLEOTIDE SEQUENCE [LARGE SCALE GENOMIC DNA]</scope>
    <source>
        <strain evidence="1">2</strain>
    </source>
</reference>
<accession>A0A8B6MAT2</accession>
<protein>
    <submittedName>
        <fullName evidence="1">Putative inner membrane protein</fullName>
    </submittedName>
</protein>
<comment type="caution">
    <text evidence="1">The sequence shown here is derived from an EMBL/GenBank/DDBJ whole genome shotgun (WGS) entry which is preliminary data.</text>
</comment>
<evidence type="ECO:0000313" key="2">
    <source>
        <dbReference type="Proteomes" id="UP000485880"/>
    </source>
</evidence>